<organism evidence="5 7">
    <name type="scientific">Corynebacterium bovis</name>
    <dbReference type="NCBI Taxonomy" id="36808"/>
    <lineage>
        <taxon>Bacteria</taxon>
        <taxon>Bacillati</taxon>
        <taxon>Actinomycetota</taxon>
        <taxon>Actinomycetes</taxon>
        <taxon>Mycobacteriales</taxon>
        <taxon>Corynebacteriaceae</taxon>
        <taxon>Corynebacterium</taxon>
    </lineage>
</organism>
<dbReference type="SUPFAM" id="SSF50346">
    <property type="entry name" value="PRC-barrel domain"/>
    <property type="match status" value="1"/>
</dbReference>
<feature type="domain" description="PRC-barrel" evidence="2">
    <location>
        <begin position="6"/>
        <end position="66"/>
    </location>
</feature>
<dbReference type="InterPro" id="IPR027275">
    <property type="entry name" value="PRC-brl_dom"/>
</dbReference>
<accession>A0A3R8PFV3</accession>
<reference evidence="6 7" key="1">
    <citation type="submission" date="2018-01" db="EMBL/GenBank/DDBJ databases">
        <title>Twenty Corynebacterium bovis Genomes.</title>
        <authorList>
            <person name="Gulvik C.A."/>
        </authorList>
    </citation>
    <scope>NUCLEOTIDE SEQUENCE [LARGE SCALE GENOMIC DNA]</scope>
    <source>
        <strain evidence="5 7">16-2004</strain>
        <strain evidence="4 6">F6900</strain>
    </source>
</reference>
<evidence type="ECO:0000259" key="2">
    <source>
        <dbReference type="Pfam" id="PF05239"/>
    </source>
</evidence>
<dbReference type="Proteomes" id="UP000276526">
    <property type="component" value="Unassembled WGS sequence"/>
</dbReference>
<feature type="domain" description="DUF2382" evidence="3">
    <location>
        <begin position="157"/>
        <end position="264"/>
    </location>
</feature>
<dbReference type="InterPro" id="IPR052967">
    <property type="entry name" value="Stress_Response_Assoc"/>
</dbReference>
<evidence type="ECO:0000313" key="4">
    <source>
        <dbReference type="EMBL" id="RRO86075.1"/>
    </source>
</evidence>
<dbReference type="NCBIfam" id="TIGR02271">
    <property type="entry name" value="YsnF/AvaK domain"/>
    <property type="match status" value="1"/>
</dbReference>
<dbReference type="GO" id="GO:0030077">
    <property type="term" value="C:plasma membrane light-harvesting complex"/>
    <property type="evidence" value="ECO:0007669"/>
    <property type="project" value="InterPro"/>
</dbReference>
<evidence type="ECO:0000256" key="1">
    <source>
        <dbReference type="SAM" id="MobiDB-lite"/>
    </source>
</evidence>
<dbReference type="EMBL" id="PQNQ01000011">
    <property type="protein sequence ID" value="RRQ04123.1"/>
    <property type="molecule type" value="Genomic_DNA"/>
</dbReference>
<name>A0A3R8PFV3_9CORY</name>
<proteinExistence type="predicted"/>
<evidence type="ECO:0000313" key="6">
    <source>
        <dbReference type="Proteomes" id="UP000276526"/>
    </source>
</evidence>
<evidence type="ECO:0000313" key="5">
    <source>
        <dbReference type="EMBL" id="RRQ04123.1"/>
    </source>
</evidence>
<dbReference type="PANTHER" id="PTHR38463">
    <property type="entry name" value="STRESS RESPONSE PROTEIN YSNF"/>
    <property type="match status" value="1"/>
</dbReference>
<dbReference type="Proteomes" id="UP000278422">
    <property type="component" value="Unassembled WGS sequence"/>
</dbReference>
<gene>
    <name evidence="5" type="ORF">CXF42_05260</name>
    <name evidence="4" type="ORF">CXF48_08275</name>
</gene>
<dbReference type="InterPro" id="IPR011033">
    <property type="entry name" value="PRC_barrel-like_sf"/>
</dbReference>
<feature type="compositionally biased region" description="Basic and acidic residues" evidence="1">
    <location>
        <begin position="247"/>
        <end position="279"/>
    </location>
</feature>
<feature type="compositionally biased region" description="Low complexity" evidence="1">
    <location>
        <begin position="135"/>
        <end position="151"/>
    </location>
</feature>
<dbReference type="Pfam" id="PF09557">
    <property type="entry name" value="DUF2382"/>
    <property type="match status" value="1"/>
</dbReference>
<dbReference type="EMBL" id="PQNK01000013">
    <property type="protein sequence ID" value="RRO86075.1"/>
    <property type="molecule type" value="Genomic_DNA"/>
</dbReference>
<dbReference type="GO" id="GO:0019684">
    <property type="term" value="P:photosynthesis, light reaction"/>
    <property type="evidence" value="ECO:0007669"/>
    <property type="project" value="InterPro"/>
</dbReference>
<dbReference type="RefSeq" id="WP_125175038.1">
    <property type="nucleotide sequence ID" value="NZ_JAUKFU010000038.1"/>
</dbReference>
<sequence length="279" mass="30302">MAEKKNIKDLFDATAYDKSGDKLGSVKEIFVDDRTGQPTFVEVNHGLFGMSSSLVPLRGHRLEDGKLNLAFEKDRIKDAPGLDAEKGLTPEDQNRIYAHYGLDRADEGDTYVTDADRNAGQQQAAAGAGTGAAAGAGTTSKGGTTTANGAGDQEIIRSEEQLNVDKDRVATGEARLRKYVTTEKETVEVPVSREEVRVERTPISESDAKNYDGNIGEQEASVTLHEDKVNVSKESVPVEKVSLGKEQVTDTKRYSDDVRKEHIDTEGVKGTDDVDGKRK</sequence>
<dbReference type="InterPro" id="IPR019060">
    <property type="entry name" value="DUF2382"/>
</dbReference>
<evidence type="ECO:0000259" key="3">
    <source>
        <dbReference type="Pfam" id="PF09557"/>
    </source>
</evidence>
<feature type="region of interest" description="Disordered" evidence="1">
    <location>
        <begin position="241"/>
        <end position="279"/>
    </location>
</feature>
<keyword evidence="7" id="KW-1185">Reference proteome</keyword>
<feature type="region of interest" description="Disordered" evidence="1">
    <location>
        <begin position="109"/>
        <end position="159"/>
    </location>
</feature>
<dbReference type="AlphaFoldDB" id="A0A3R8PFV3"/>
<dbReference type="PANTHER" id="PTHR38463:SF1">
    <property type="entry name" value="STRESS RESPONSE PROTEIN YSNF"/>
    <property type="match status" value="1"/>
</dbReference>
<dbReference type="InterPro" id="IPR014747">
    <property type="entry name" value="Bac_photo_RC_H_C"/>
</dbReference>
<evidence type="ECO:0000313" key="7">
    <source>
        <dbReference type="Proteomes" id="UP000278422"/>
    </source>
</evidence>
<dbReference type="Pfam" id="PF05239">
    <property type="entry name" value="PRC"/>
    <property type="match status" value="1"/>
</dbReference>
<dbReference type="Gene3D" id="3.90.50.10">
    <property type="entry name" value="Photosynthetic Reaction Center, subunit H, domain 2"/>
    <property type="match status" value="1"/>
</dbReference>
<protein>
    <submittedName>
        <fullName evidence="5">Photosystem reaction center subunit H</fullName>
    </submittedName>
</protein>
<comment type="caution">
    <text evidence="5">The sequence shown here is derived from an EMBL/GenBank/DDBJ whole genome shotgun (WGS) entry which is preliminary data.</text>
</comment>